<dbReference type="AlphaFoldDB" id="A0A512H4G4"/>
<dbReference type="Proteomes" id="UP000321567">
    <property type="component" value="Unassembled WGS sequence"/>
</dbReference>
<evidence type="ECO:0000313" key="2">
    <source>
        <dbReference type="Proteomes" id="UP000321567"/>
    </source>
</evidence>
<accession>A0A512H4G4</accession>
<reference evidence="1 2" key="1">
    <citation type="submission" date="2019-07" db="EMBL/GenBank/DDBJ databases">
        <title>Whole genome shotgun sequence of Rhodospirillum oryzae NBRC 107573.</title>
        <authorList>
            <person name="Hosoyama A."/>
            <person name="Uohara A."/>
            <person name="Ohji S."/>
            <person name="Ichikawa N."/>
        </authorList>
    </citation>
    <scope>NUCLEOTIDE SEQUENCE [LARGE SCALE GENOMIC DNA]</scope>
    <source>
        <strain evidence="1 2">NBRC 107573</strain>
    </source>
</reference>
<name>A0A512H4G4_9PROT</name>
<dbReference type="SUPFAM" id="SSF55961">
    <property type="entry name" value="Bet v1-like"/>
    <property type="match status" value="1"/>
</dbReference>
<dbReference type="PANTHER" id="PTHR36166">
    <property type="entry name" value="CHROMOSOME 9, WHOLE GENOME SHOTGUN SEQUENCE"/>
    <property type="match status" value="1"/>
</dbReference>
<sequence length="146" mass="15667">MSSAVQTTCLIQAPPALVWRLLTDFPAYGSWNPVLPSIRGKAQKGAWIMLTIRMPGRPPVPVPARLTVVRPESELQWRASVPGMVAGDHFFRLTPQGDGATLLVHGEVFSGLLADTIMGRAVQEASREAYEGINAALKAHAEALAA</sequence>
<protein>
    <recommendedName>
        <fullName evidence="3">Polyketide cyclase</fullName>
    </recommendedName>
</protein>
<organism evidence="1 2">
    <name type="scientific">Pararhodospirillum oryzae</name>
    <dbReference type="NCBI Taxonomy" id="478448"/>
    <lineage>
        <taxon>Bacteria</taxon>
        <taxon>Pseudomonadati</taxon>
        <taxon>Pseudomonadota</taxon>
        <taxon>Alphaproteobacteria</taxon>
        <taxon>Rhodospirillales</taxon>
        <taxon>Rhodospirillaceae</taxon>
        <taxon>Pararhodospirillum</taxon>
    </lineage>
</organism>
<dbReference type="RefSeq" id="WP_147162414.1">
    <property type="nucleotide sequence ID" value="NZ_BJZO01000008.1"/>
</dbReference>
<dbReference type="InterPro" id="IPR023393">
    <property type="entry name" value="START-like_dom_sf"/>
</dbReference>
<dbReference type="EMBL" id="BJZO01000008">
    <property type="protein sequence ID" value="GEO80354.1"/>
    <property type="molecule type" value="Genomic_DNA"/>
</dbReference>
<evidence type="ECO:0008006" key="3">
    <source>
        <dbReference type="Google" id="ProtNLM"/>
    </source>
</evidence>
<evidence type="ECO:0000313" key="1">
    <source>
        <dbReference type="EMBL" id="GEO80354.1"/>
    </source>
</evidence>
<dbReference type="Pfam" id="PF10604">
    <property type="entry name" value="Polyketide_cyc2"/>
    <property type="match status" value="1"/>
</dbReference>
<comment type="caution">
    <text evidence="1">The sequence shown here is derived from an EMBL/GenBank/DDBJ whole genome shotgun (WGS) entry which is preliminary data.</text>
</comment>
<gene>
    <name evidence="1" type="ORF">ROR02_04850</name>
</gene>
<dbReference type="InterPro" id="IPR019587">
    <property type="entry name" value="Polyketide_cyclase/dehydratase"/>
</dbReference>
<dbReference type="CDD" id="cd07822">
    <property type="entry name" value="SRPBCC_4"/>
    <property type="match status" value="1"/>
</dbReference>
<keyword evidence="2" id="KW-1185">Reference proteome</keyword>
<dbReference type="OrthoDB" id="9800600at2"/>
<proteinExistence type="predicted"/>
<dbReference type="PANTHER" id="PTHR36166:SF1">
    <property type="entry name" value="SRPBCC DOMAIN-CONTAINING PROTEIN"/>
    <property type="match status" value="1"/>
</dbReference>
<dbReference type="Gene3D" id="3.30.530.20">
    <property type="match status" value="1"/>
</dbReference>